<sequence>MGEDLENYEVTPEDLGCLGEEENPAGVVEEAVGPAVEKKVVPKSFASIPFEVKQRARKLYDSFDDKDMPFEEFCVELYALESPALMQADLQKIVLKKQDRNRLAFANQHKIDRNLN</sequence>
<name>A0A0F9I268_9ZZZZ</name>
<organism evidence="1">
    <name type="scientific">marine sediment metagenome</name>
    <dbReference type="NCBI Taxonomy" id="412755"/>
    <lineage>
        <taxon>unclassified sequences</taxon>
        <taxon>metagenomes</taxon>
        <taxon>ecological metagenomes</taxon>
    </lineage>
</organism>
<dbReference type="EMBL" id="LAZR01013515">
    <property type="protein sequence ID" value="KKM21602.1"/>
    <property type="molecule type" value="Genomic_DNA"/>
</dbReference>
<proteinExistence type="predicted"/>
<protein>
    <submittedName>
        <fullName evidence="1">Uncharacterized protein</fullName>
    </submittedName>
</protein>
<comment type="caution">
    <text evidence="1">The sequence shown here is derived from an EMBL/GenBank/DDBJ whole genome shotgun (WGS) entry which is preliminary data.</text>
</comment>
<gene>
    <name evidence="1" type="ORF">LCGC14_1633720</name>
</gene>
<evidence type="ECO:0000313" key="1">
    <source>
        <dbReference type="EMBL" id="KKM21602.1"/>
    </source>
</evidence>
<dbReference type="AlphaFoldDB" id="A0A0F9I268"/>
<reference evidence="1" key="1">
    <citation type="journal article" date="2015" name="Nature">
        <title>Complex archaea that bridge the gap between prokaryotes and eukaryotes.</title>
        <authorList>
            <person name="Spang A."/>
            <person name="Saw J.H."/>
            <person name="Jorgensen S.L."/>
            <person name="Zaremba-Niedzwiedzka K."/>
            <person name="Martijn J."/>
            <person name="Lind A.E."/>
            <person name="van Eijk R."/>
            <person name="Schleper C."/>
            <person name="Guy L."/>
            <person name="Ettema T.J."/>
        </authorList>
    </citation>
    <scope>NUCLEOTIDE SEQUENCE</scope>
</reference>
<accession>A0A0F9I268</accession>